<dbReference type="OrthoDB" id="10442519at2759"/>
<reference evidence="2 3" key="2">
    <citation type="submission" date="2018-11" db="EMBL/GenBank/DDBJ databases">
        <authorList>
            <consortium name="Pathogen Informatics"/>
        </authorList>
    </citation>
    <scope>NUCLEOTIDE SEQUENCE [LARGE SCALE GENOMIC DNA]</scope>
    <source>
        <strain evidence="2 3">MHpl1</strain>
    </source>
</reference>
<dbReference type="WBParaSite" id="HPLM_0001008201-mRNA-1">
    <property type="protein sequence ID" value="HPLM_0001008201-mRNA-1"/>
    <property type="gene ID" value="HPLM_0001008201"/>
</dbReference>
<evidence type="ECO:0000256" key="1">
    <source>
        <dbReference type="SAM" id="MobiDB-lite"/>
    </source>
</evidence>
<dbReference type="AlphaFoldDB" id="A0A0N4WGW5"/>
<evidence type="ECO:0000313" key="2">
    <source>
        <dbReference type="EMBL" id="VDO39150.1"/>
    </source>
</evidence>
<dbReference type="Proteomes" id="UP000268014">
    <property type="component" value="Unassembled WGS sequence"/>
</dbReference>
<keyword evidence="3" id="KW-1185">Reference proteome</keyword>
<dbReference type="OMA" id="RCCPCCW"/>
<protein>
    <submittedName>
        <fullName evidence="4">Collagen triple helix repeat protein</fullName>
    </submittedName>
</protein>
<organism evidence="4">
    <name type="scientific">Haemonchus placei</name>
    <name type="common">Barber's pole worm</name>
    <dbReference type="NCBI Taxonomy" id="6290"/>
    <lineage>
        <taxon>Eukaryota</taxon>
        <taxon>Metazoa</taxon>
        <taxon>Ecdysozoa</taxon>
        <taxon>Nematoda</taxon>
        <taxon>Chromadorea</taxon>
        <taxon>Rhabditida</taxon>
        <taxon>Rhabditina</taxon>
        <taxon>Rhabditomorpha</taxon>
        <taxon>Strongyloidea</taxon>
        <taxon>Trichostrongylidae</taxon>
        <taxon>Haemonchus</taxon>
    </lineage>
</organism>
<evidence type="ECO:0000313" key="4">
    <source>
        <dbReference type="WBParaSite" id="HPLM_0001008201-mRNA-1"/>
    </source>
</evidence>
<sequence length="273" mass="28967">MTIGKQYKHTQINNNAENAQERFTIITHYKASSQWTYSCPGAEKDMIALLLLELITPSLACFGGFFGGSGGSRCCPCCWQPSVPRCGGGASVMCGPNGMGGMGGMGGIGELGGMGDLWEVGLAGLEGLDALSALEDLFKGNNRWRYRRFAKIASNPSIDAHPAKASLPPSPSPYPEPLRTGYDSLTGPSRSIEGTSGIGKEGYISPQIEVSAAAIPQATVVQPVYEMPMSIPVQQPSERVVEPIEPIQITYEMTSVGTGLKPTQGNPDHAIMR</sequence>
<feature type="region of interest" description="Disordered" evidence="1">
    <location>
        <begin position="160"/>
        <end position="190"/>
    </location>
</feature>
<evidence type="ECO:0000313" key="3">
    <source>
        <dbReference type="Proteomes" id="UP000268014"/>
    </source>
</evidence>
<gene>
    <name evidence="2" type="ORF">HPLM_LOCUS10074</name>
</gene>
<dbReference type="EMBL" id="UZAF01017210">
    <property type="protein sequence ID" value="VDO39150.1"/>
    <property type="molecule type" value="Genomic_DNA"/>
</dbReference>
<name>A0A0N4WGW5_HAEPC</name>
<reference evidence="4" key="1">
    <citation type="submission" date="2017-02" db="UniProtKB">
        <authorList>
            <consortium name="WormBaseParasite"/>
        </authorList>
    </citation>
    <scope>IDENTIFICATION</scope>
</reference>
<proteinExistence type="predicted"/>
<dbReference type="STRING" id="6290.A0A0N4WGW5"/>
<accession>A0A0N4WGW5</accession>